<dbReference type="PANTHER" id="PTHR30486:SF16">
    <property type="entry name" value="TWITCHING MOTILITY PROTEIN PILT"/>
    <property type="match status" value="1"/>
</dbReference>
<reference evidence="3" key="1">
    <citation type="submission" date="2021-03" db="EMBL/GenBank/DDBJ databases">
        <title>Acanthopleuribacteraceae sp. M133.</title>
        <authorList>
            <person name="Wang G."/>
        </authorList>
    </citation>
    <scope>NUCLEOTIDE SEQUENCE</scope>
    <source>
        <strain evidence="3">M133</strain>
    </source>
</reference>
<dbReference type="Pfam" id="PF00437">
    <property type="entry name" value="T2SSE"/>
    <property type="match status" value="1"/>
</dbReference>
<dbReference type="EMBL" id="CP071793">
    <property type="protein sequence ID" value="QTD53008.1"/>
    <property type="molecule type" value="Genomic_DNA"/>
</dbReference>
<accession>A0A8A4TV34</accession>
<feature type="domain" description="Bacterial type II secretion system protein E" evidence="2">
    <location>
        <begin position="195"/>
        <end position="209"/>
    </location>
</feature>
<dbReference type="InterPro" id="IPR001482">
    <property type="entry name" value="T2SS/T4SS_dom"/>
</dbReference>
<dbReference type="Gene3D" id="3.40.50.300">
    <property type="entry name" value="P-loop containing nucleotide triphosphate hydrolases"/>
    <property type="match status" value="1"/>
</dbReference>
<dbReference type="Proteomes" id="UP000663929">
    <property type="component" value="Chromosome"/>
</dbReference>
<keyword evidence="4" id="KW-1185">Reference proteome</keyword>
<proteinExistence type="inferred from homology"/>
<evidence type="ECO:0000313" key="4">
    <source>
        <dbReference type="Proteomes" id="UP000663929"/>
    </source>
</evidence>
<sequence length="380" mass="42005">MSVTLSQLLKTMVEQNGSDLHITTNSPPQVRVDGRLIPLKSPPLNASETKQLCYSVLTDAQKHRLEEDLEIDFSFGVKGLSRFRANVYNQKGAIAGVFRSIPNQIPEMSTLGLPPVVSKLCDKPRGLVLVTGPTGSGKSTTLASMINKINDDRHAHILTIEDPIEYLHTHKNCLVNQREIHADSHAFSSALRSALRQDPDVILIGEMRDLETMETAITIAETGHLTFATLHTNSAAETINRLVDSFPAHQQAQVRAQLSLALEGIMCQTLLPRASGKGRVLIMEILIPDSAIRNLIRQDKIHQIYSSMQSGQTKHGMQTFNQALATAYFKKQISMDVALRASSNNEELKEMIERGTGLVEYSMDSGASAAQKRNPRTKYR</sequence>
<evidence type="ECO:0000313" key="3">
    <source>
        <dbReference type="EMBL" id="QTD53008.1"/>
    </source>
</evidence>
<dbReference type="RefSeq" id="WP_237383107.1">
    <property type="nucleotide sequence ID" value="NZ_CP071793.1"/>
</dbReference>
<dbReference type="CDD" id="cd01131">
    <property type="entry name" value="PilT"/>
    <property type="match status" value="1"/>
</dbReference>
<dbReference type="NCBIfam" id="TIGR01420">
    <property type="entry name" value="pilT_fam"/>
    <property type="match status" value="1"/>
</dbReference>
<dbReference type="GO" id="GO:0005524">
    <property type="term" value="F:ATP binding"/>
    <property type="evidence" value="ECO:0007669"/>
    <property type="project" value="InterPro"/>
</dbReference>
<dbReference type="PANTHER" id="PTHR30486">
    <property type="entry name" value="TWITCHING MOTILITY PROTEIN PILT"/>
    <property type="match status" value="1"/>
</dbReference>
<evidence type="ECO:0000256" key="1">
    <source>
        <dbReference type="ARBA" id="ARBA00006611"/>
    </source>
</evidence>
<dbReference type="KEGG" id="scor:J3U87_11145"/>
<name>A0A8A4TV34_SULCO</name>
<comment type="similarity">
    <text evidence="1">Belongs to the GSP E family.</text>
</comment>
<dbReference type="Gene3D" id="3.30.450.90">
    <property type="match status" value="1"/>
</dbReference>
<organism evidence="3 4">
    <name type="scientific">Sulfidibacter corallicola</name>
    <dbReference type="NCBI Taxonomy" id="2818388"/>
    <lineage>
        <taxon>Bacteria</taxon>
        <taxon>Pseudomonadati</taxon>
        <taxon>Acidobacteriota</taxon>
        <taxon>Holophagae</taxon>
        <taxon>Acanthopleuribacterales</taxon>
        <taxon>Acanthopleuribacteraceae</taxon>
        <taxon>Sulfidibacter</taxon>
    </lineage>
</organism>
<evidence type="ECO:0000259" key="2">
    <source>
        <dbReference type="PROSITE" id="PS00662"/>
    </source>
</evidence>
<dbReference type="InterPro" id="IPR006321">
    <property type="entry name" value="PilT/PilU"/>
</dbReference>
<dbReference type="AlphaFoldDB" id="A0A8A4TV34"/>
<dbReference type="GO" id="GO:0016887">
    <property type="term" value="F:ATP hydrolysis activity"/>
    <property type="evidence" value="ECO:0007669"/>
    <property type="project" value="InterPro"/>
</dbReference>
<protein>
    <submittedName>
        <fullName evidence="3">Type IV pilus twitching motility protein PilT</fullName>
    </submittedName>
</protein>
<dbReference type="InterPro" id="IPR027417">
    <property type="entry name" value="P-loop_NTPase"/>
</dbReference>
<dbReference type="SUPFAM" id="SSF52540">
    <property type="entry name" value="P-loop containing nucleoside triphosphate hydrolases"/>
    <property type="match status" value="1"/>
</dbReference>
<gene>
    <name evidence="3" type="ORF">J3U87_11145</name>
</gene>
<dbReference type="PROSITE" id="PS00662">
    <property type="entry name" value="T2SP_E"/>
    <property type="match status" value="1"/>
</dbReference>
<dbReference type="InterPro" id="IPR050921">
    <property type="entry name" value="T4SS_GSP_E_ATPase"/>
</dbReference>